<gene>
    <name evidence="2" type="ORF">J2S43_006650</name>
</gene>
<dbReference type="InterPro" id="IPR002909">
    <property type="entry name" value="IPT_dom"/>
</dbReference>
<sequence>MAPPAFAANLALTLSNYTGPVGGGTVITATATDFVKDVTIANTEVRFNTAVACPAAFGGVTATNVKATATKTSDSVLSITTPALGTTPNTWRICIYGVTTGTISSTAPLIGNVTTSPYRTFIPAAIDPATGPAGGGNTVTLTETNLIGTGTTLGATFVTPASGACPTTYTVGAGSTAVTTLSKTSANVATLTVPTSLAAPATYKACLYNGTTATSALIGVGNDPYAPLYPQATLSSTSGKNGGGNVITATLTGAFGSITAPGVVFSTVACPSTYGTPTAANVASMTKTADVVTITVPSGVVVPGPYNVCIYDGSLSGSVVAAVGSAAYTPTLPTVTVSPTSAKNASGAQITVTATGGLFAGTNPGVVFANALTCPDTYGAPTAGTATTAASKTDDVLTVTVPNAVLFPSSYRICVYNTASASSSLIATGNAQFTPTLPTITLTPDAGPTGGGGTITASSTTEGNFLFGVTTPAATFTKADDCTATYSTTAVTGPFASNGLPTRISNVKAAIKVPASVVYTSADGATSEWQVCLYRSTSGPLIGTAAYRVGPALTVTSIDPPSGPAQGGSPILVTGVGFTQGLTASIGGAPIENIVVANDGLTFTGTTTARSAGTGLAVTVKTDSGTKQGGVYEYSFGITITPNTAPNTRSDLTLDILGAGFESIGTFGTGNAAAPHVYLIRGGIGAATAYDPEETGAASGIKKVGQVQECTSVVVISDLELLCTLDLTDSIDPTTNSLTPTGQEVPEGTYTVTVVSSGIVGNAAAVAGVTQSKITSGSTFTVSEY</sequence>
<evidence type="ECO:0000313" key="2">
    <source>
        <dbReference type="EMBL" id="MDP9798138.1"/>
    </source>
</evidence>
<dbReference type="InterPro" id="IPR013783">
    <property type="entry name" value="Ig-like_fold"/>
</dbReference>
<dbReference type="Pfam" id="PF01833">
    <property type="entry name" value="TIG"/>
    <property type="match status" value="1"/>
</dbReference>
<organism evidence="2 3">
    <name type="scientific">Catenuloplanes nepalensis</name>
    <dbReference type="NCBI Taxonomy" id="587533"/>
    <lineage>
        <taxon>Bacteria</taxon>
        <taxon>Bacillati</taxon>
        <taxon>Actinomycetota</taxon>
        <taxon>Actinomycetes</taxon>
        <taxon>Micromonosporales</taxon>
        <taxon>Micromonosporaceae</taxon>
        <taxon>Catenuloplanes</taxon>
    </lineage>
</organism>
<comment type="caution">
    <text evidence="2">The sequence shown here is derived from an EMBL/GenBank/DDBJ whole genome shotgun (WGS) entry which is preliminary data.</text>
</comment>
<name>A0ABT9N3Q1_9ACTN</name>
<evidence type="ECO:0000313" key="3">
    <source>
        <dbReference type="Proteomes" id="UP001240984"/>
    </source>
</evidence>
<dbReference type="RefSeq" id="WP_306835833.1">
    <property type="nucleotide sequence ID" value="NZ_JAUSRA010000001.1"/>
</dbReference>
<accession>A0ABT9N3Q1</accession>
<evidence type="ECO:0000259" key="1">
    <source>
        <dbReference type="Pfam" id="PF01833"/>
    </source>
</evidence>
<proteinExistence type="predicted"/>
<dbReference type="Proteomes" id="UP001240984">
    <property type="component" value="Unassembled WGS sequence"/>
</dbReference>
<dbReference type="InterPro" id="IPR014756">
    <property type="entry name" value="Ig_E-set"/>
</dbReference>
<keyword evidence="3" id="KW-1185">Reference proteome</keyword>
<dbReference type="SUPFAM" id="SSF81296">
    <property type="entry name" value="E set domains"/>
    <property type="match status" value="1"/>
</dbReference>
<feature type="domain" description="IPT/TIG" evidence="1">
    <location>
        <begin position="554"/>
        <end position="634"/>
    </location>
</feature>
<protein>
    <recommendedName>
        <fullName evidence="1">IPT/TIG domain-containing protein</fullName>
    </recommendedName>
</protein>
<reference evidence="2 3" key="1">
    <citation type="submission" date="2023-07" db="EMBL/GenBank/DDBJ databases">
        <title>Sequencing the genomes of 1000 actinobacteria strains.</title>
        <authorList>
            <person name="Klenk H.-P."/>
        </authorList>
    </citation>
    <scope>NUCLEOTIDE SEQUENCE [LARGE SCALE GENOMIC DNA]</scope>
    <source>
        <strain evidence="2 3">DSM 44710</strain>
    </source>
</reference>
<dbReference type="EMBL" id="JAUSRA010000001">
    <property type="protein sequence ID" value="MDP9798138.1"/>
    <property type="molecule type" value="Genomic_DNA"/>
</dbReference>
<dbReference type="Gene3D" id="2.60.40.10">
    <property type="entry name" value="Immunoglobulins"/>
    <property type="match status" value="1"/>
</dbReference>